<keyword evidence="1" id="KW-0732">Signal</keyword>
<evidence type="ECO:0000313" key="3">
    <source>
        <dbReference type="Proteomes" id="UP000467305"/>
    </source>
</evidence>
<dbReference type="Proteomes" id="UP000467305">
    <property type="component" value="Unassembled WGS sequence"/>
</dbReference>
<accession>A0A7J5A7R5</accession>
<keyword evidence="3" id="KW-1185">Reference proteome</keyword>
<evidence type="ECO:0000256" key="1">
    <source>
        <dbReference type="SAM" id="SignalP"/>
    </source>
</evidence>
<dbReference type="EMBL" id="WAAU01000031">
    <property type="protein sequence ID" value="KAB1153610.1"/>
    <property type="molecule type" value="Genomic_DNA"/>
</dbReference>
<evidence type="ECO:0000313" key="2">
    <source>
        <dbReference type="EMBL" id="KAB1153610.1"/>
    </source>
</evidence>
<dbReference type="RefSeq" id="WP_150901149.1">
    <property type="nucleotide sequence ID" value="NZ_WAAU01000031.1"/>
</dbReference>
<gene>
    <name evidence="2" type="ORF">F7018_16200</name>
</gene>
<feature type="signal peptide" evidence="1">
    <location>
        <begin position="1"/>
        <end position="18"/>
    </location>
</feature>
<protein>
    <recommendedName>
        <fullName evidence="4">Pentapeptide repeat-containing protein</fullName>
    </recommendedName>
</protein>
<dbReference type="InterPro" id="IPR001646">
    <property type="entry name" value="5peptide_repeat"/>
</dbReference>
<feature type="chain" id="PRO_5029895974" description="Pentapeptide repeat-containing protein" evidence="1">
    <location>
        <begin position="19"/>
        <end position="257"/>
    </location>
</feature>
<dbReference type="AlphaFoldDB" id="A0A7J5A7R5"/>
<proteinExistence type="predicted"/>
<sequence>MKNIITLAAFLFCLTSFAQTKVNASDIIRDVKNGKAVNISNATITGVLDFTFMNEALPKLPKRKRWWNNGGSNTIEKQITNKVSFVNCTFTDDVLAYIPHEKSGYTFIANFEDVVTFRDCIFEQKAMFKYSDFESNTDFSNTKFNNDSTFKYAKFDRDITFENTFFDEPATFKYAEFKQFVSFANSTFNESATFKYSEFNDGVSFRNVKFQEDLNIKYTKVHGQFDITNMEVAYEIDSKYTKINGRSFSKHLLKSKN</sequence>
<organism evidence="2 3">
    <name type="scientific">Tenacibaculum aiptasiae</name>
    <dbReference type="NCBI Taxonomy" id="426481"/>
    <lineage>
        <taxon>Bacteria</taxon>
        <taxon>Pseudomonadati</taxon>
        <taxon>Bacteroidota</taxon>
        <taxon>Flavobacteriia</taxon>
        <taxon>Flavobacteriales</taxon>
        <taxon>Flavobacteriaceae</taxon>
        <taxon>Tenacibaculum</taxon>
    </lineage>
</organism>
<name>A0A7J5A7R5_9FLAO</name>
<reference evidence="2 3" key="1">
    <citation type="submission" date="2019-09" db="EMBL/GenBank/DDBJ databases">
        <authorList>
            <person name="Cao W.R."/>
        </authorList>
    </citation>
    <scope>NUCLEOTIDE SEQUENCE [LARGE SCALE GENOMIC DNA]</scope>
    <source>
        <strain evidence="3">a4</strain>
    </source>
</reference>
<evidence type="ECO:0008006" key="4">
    <source>
        <dbReference type="Google" id="ProtNLM"/>
    </source>
</evidence>
<dbReference type="OrthoDB" id="1123130at2"/>
<comment type="caution">
    <text evidence="2">The sequence shown here is derived from an EMBL/GenBank/DDBJ whole genome shotgun (WGS) entry which is preliminary data.</text>
</comment>
<dbReference type="Pfam" id="PF13576">
    <property type="entry name" value="Pentapeptide_3"/>
    <property type="match status" value="2"/>
</dbReference>